<evidence type="ECO:0000256" key="4">
    <source>
        <dbReference type="ARBA" id="ARBA00022490"/>
    </source>
</evidence>
<evidence type="ECO:0000256" key="8">
    <source>
        <dbReference type="ARBA" id="ARBA00022807"/>
    </source>
</evidence>
<dbReference type="GO" id="GO:0019786">
    <property type="term" value="F:protein-phosphatidylethanolamide deconjugating activity"/>
    <property type="evidence" value="ECO:0007669"/>
    <property type="project" value="Ensembl"/>
</dbReference>
<evidence type="ECO:0000259" key="14">
    <source>
        <dbReference type="Pfam" id="PF03416"/>
    </source>
</evidence>
<dbReference type="GO" id="GO:0006629">
    <property type="term" value="P:lipid metabolic process"/>
    <property type="evidence" value="ECO:0007669"/>
    <property type="project" value="UniProtKB-KW"/>
</dbReference>
<sequence length="515" mass="58251">MKELLRRDLNHLNLSTLFPSPQPNRLPSSPPPPLLYHNSLLGVVVLRRLRTGEPTLSILCLRVLGYESQSTSRCAVSVQSAECTNDDSWRMEWRPWSGARGDGWVGERAQASGDTPRSPGEKRVFSRCEKHVSVLSDSLEELPETDEPVWILGKQYDLQAEKSKLLSDISARLWFTYRRKFSPIGGTGPSSDAGWGCMLRCGQMMLAQALICKHLGRDWGWEKHQEQPEEYQRILKCFLDRKDCCYSIHQMAQMGVGEGKSIGEWFGPNTVAQVLKKLALFDEWNSLAVYVSMDNTVVIEDIKKMCHMCPSDLTHDSSSSSYNGLDWNTDCPGQTSGWKPLLLIVPLRLGINQINPIYADAFKECFKMPQSLGALGGKPNSAYYFIGFLGDELIYLDPHTTQTFVDTEENGTVNDQSFHCQQSPPRMKILNLDPSVALGFFCKEEEDFDNWCGLVQKEILKPQSLQMFELVEKHPAHWPPFIPPTKPEVTTTGAEFIESTNNLFELEEDFEILSI</sequence>
<dbReference type="GO" id="GO:0000045">
    <property type="term" value="P:autophagosome assembly"/>
    <property type="evidence" value="ECO:0007669"/>
    <property type="project" value="Ensembl"/>
</dbReference>
<keyword evidence="16" id="KW-1185">Reference proteome</keyword>
<proteinExistence type="inferred from homology"/>
<evidence type="ECO:0000256" key="13">
    <source>
        <dbReference type="RuleBase" id="RU363115"/>
    </source>
</evidence>
<evidence type="ECO:0000256" key="5">
    <source>
        <dbReference type="ARBA" id="ARBA00022670"/>
    </source>
</evidence>
<dbReference type="GeneTree" id="ENSGT00530000063000"/>
<dbReference type="GO" id="GO:0000423">
    <property type="term" value="P:mitophagy"/>
    <property type="evidence" value="ECO:0007669"/>
    <property type="project" value="TreeGrafter"/>
</dbReference>
<dbReference type="AlphaFoldDB" id="A0A7N4NLV1"/>
<evidence type="ECO:0000313" key="16">
    <source>
        <dbReference type="Proteomes" id="UP000007648"/>
    </source>
</evidence>
<evidence type="ECO:0000256" key="1">
    <source>
        <dbReference type="ARBA" id="ARBA00004496"/>
    </source>
</evidence>
<keyword evidence="3" id="KW-0813">Transport</keyword>
<name>A0A7N4NLV1_SARHA</name>
<evidence type="ECO:0000256" key="2">
    <source>
        <dbReference type="ARBA" id="ARBA00010958"/>
    </source>
</evidence>
<evidence type="ECO:0000256" key="11">
    <source>
        <dbReference type="ARBA" id="ARBA00023098"/>
    </source>
</evidence>
<reference evidence="15" key="3">
    <citation type="submission" date="2025-09" db="UniProtKB">
        <authorList>
            <consortium name="Ensembl"/>
        </authorList>
    </citation>
    <scope>IDENTIFICATION</scope>
</reference>
<keyword evidence="8" id="KW-0788">Thiol protease</keyword>
<accession>A0A7N4NLV1</accession>
<dbReference type="SUPFAM" id="SSF54001">
    <property type="entry name" value="Cysteine proteinases"/>
    <property type="match status" value="1"/>
</dbReference>
<dbReference type="GO" id="GO:0004197">
    <property type="term" value="F:cysteine-type endopeptidase activity"/>
    <property type="evidence" value="ECO:0007669"/>
    <property type="project" value="TreeGrafter"/>
</dbReference>
<keyword evidence="4 13" id="KW-0963">Cytoplasm</keyword>
<dbReference type="Ensembl" id="ENSSHAT00000035229.1">
    <property type="protein sequence ID" value="ENSSHAP00000025308.1"/>
    <property type="gene ID" value="ENSSHAG00000012992.2"/>
</dbReference>
<keyword evidence="5 13" id="KW-0645">Protease</keyword>
<evidence type="ECO:0000256" key="3">
    <source>
        <dbReference type="ARBA" id="ARBA00022448"/>
    </source>
</evidence>
<reference evidence="15" key="2">
    <citation type="submission" date="2025-08" db="UniProtKB">
        <authorList>
            <consortium name="Ensembl"/>
        </authorList>
    </citation>
    <scope>IDENTIFICATION</scope>
</reference>
<dbReference type="FunCoup" id="A0A7N4NLV1">
    <property type="interactions" value="647"/>
</dbReference>
<comment type="function">
    <text evidence="13">Cysteine protease that plays a key role in autophagy by mediating both proteolytic activation and delipidation of ATG8 family proteins.</text>
</comment>
<dbReference type="InterPro" id="IPR005078">
    <property type="entry name" value="Peptidase_C54"/>
</dbReference>
<comment type="catalytic activity">
    <reaction evidence="12">
        <text>[protein]-C-terminal L-amino acid-glycyl-phosphatidylethanolamide + H2O = [protein]-C-terminal L-amino acid-glycine + a 1,2-diacyl-sn-glycero-3-phosphoethanolamine</text>
        <dbReference type="Rhea" id="RHEA:67548"/>
        <dbReference type="Rhea" id="RHEA-COMP:17323"/>
        <dbReference type="Rhea" id="RHEA-COMP:17324"/>
        <dbReference type="ChEBI" id="CHEBI:15377"/>
        <dbReference type="ChEBI" id="CHEBI:64612"/>
        <dbReference type="ChEBI" id="CHEBI:172940"/>
        <dbReference type="ChEBI" id="CHEBI:172941"/>
    </reaction>
    <physiologicalReaction direction="left-to-right" evidence="12">
        <dbReference type="Rhea" id="RHEA:67549"/>
    </physiologicalReaction>
</comment>
<protein>
    <recommendedName>
        <fullName evidence="13">Cysteine protease</fullName>
        <ecNumber evidence="13">3.4.22.-</ecNumber>
    </recommendedName>
</protein>
<evidence type="ECO:0000256" key="9">
    <source>
        <dbReference type="ARBA" id="ARBA00022927"/>
    </source>
</evidence>
<evidence type="ECO:0000256" key="12">
    <source>
        <dbReference type="ARBA" id="ARBA00029362"/>
    </source>
</evidence>
<keyword evidence="6" id="KW-0833">Ubl conjugation pathway</keyword>
<evidence type="ECO:0000256" key="10">
    <source>
        <dbReference type="ARBA" id="ARBA00023006"/>
    </source>
</evidence>
<dbReference type="InterPro" id="IPR038765">
    <property type="entry name" value="Papain-like_cys_pep_sf"/>
</dbReference>
<evidence type="ECO:0000313" key="15">
    <source>
        <dbReference type="Ensembl" id="ENSSHAP00000025308.1"/>
    </source>
</evidence>
<dbReference type="GO" id="GO:0035973">
    <property type="term" value="P:aggrephagy"/>
    <property type="evidence" value="ECO:0007669"/>
    <property type="project" value="TreeGrafter"/>
</dbReference>
<dbReference type="Proteomes" id="UP000007648">
    <property type="component" value="Unassembled WGS sequence"/>
</dbReference>
<evidence type="ECO:0000256" key="7">
    <source>
        <dbReference type="ARBA" id="ARBA00022801"/>
    </source>
</evidence>
<evidence type="ECO:0000256" key="6">
    <source>
        <dbReference type="ARBA" id="ARBA00022786"/>
    </source>
</evidence>
<dbReference type="InParanoid" id="A0A7N4NLV1"/>
<dbReference type="GO" id="GO:0005737">
    <property type="term" value="C:cytoplasm"/>
    <property type="evidence" value="ECO:0007669"/>
    <property type="project" value="UniProtKB-SubCell"/>
</dbReference>
<organism evidence="15 16">
    <name type="scientific">Sarcophilus harrisii</name>
    <name type="common">Tasmanian devil</name>
    <name type="synonym">Sarcophilus laniarius</name>
    <dbReference type="NCBI Taxonomy" id="9305"/>
    <lineage>
        <taxon>Eukaryota</taxon>
        <taxon>Metazoa</taxon>
        <taxon>Chordata</taxon>
        <taxon>Craniata</taxon>
        <taxon>Vertebrata</taxon>
        <taxon>Euteleostomi</taxon>
        <taxon>Mammalia</taxon>
        <taxon>Metatheria</taxon>
        <taxon>Dasyuromorphia</taxon>
        <taxon>Dasyuridae</taxon>
        <taxon>Sarcophilus</taxon>
    </lineage>
</organism>
<dbReference type="GO" id="GO:0015031">
    <property type="term" value="P:protein transport"/>
    <property type="evidence" value="ECO:0007669"/>
    <property type="project" value="UniProtKB-KW"/>
</dbReference>
<reference evidence="15 16" key="1">
    <citation type="journal article" date="2011" name="Proc. Natl. Acad. Sci. U.S.A.">
        <title>Genetic diversity and population structure of the endangered marsupial Sarcophilus harrisii (Tasmanian devil).</title>
        <authorList>
            <person name="Miller W."/>
            <person name="Hayes V.M."/>
            <person name="Ratan A."/>
            <person name="Petersen D.C."/>
            <person name="Wittekindt N.E."/>
            <person name="Miller J."/>
            <person name="Walenz B."/>
            <person name="Knight J."/>
            <person name="Qi J."/>
            <person name="Zhao F."/>
            <person name="Wang Q."/>
            <person name="Bedoya-Reina O.C."/>
            <person name="Katiyar N."/>
            <person name="Tomsho L.P."/>
            <person name="Kasson L.M."/>
            <person name="Hardie R.A."/>
            <person name="Woodbridge P."/>
            <person name="Tindall E.A."/>
            <person name="Bertelsen M.F."/>
            <person name="Dixon D."/>
            <person name="Pyecroft S."/>
            <person name="Helgen K.M."/>
            <person name="Lesk A.M."/>
            <person name="Pringle T.H."/>
            <person name="Patterson N."/>
            <person name="Zhang Y."/>
            <person name="Kreiss A."/>
            <person name="Woods G.M."/>
            <person name="Jones M.E."/>
            <person name="Schuster S.C."/>
        </authorList>
    </citation>
    <scope>NUCLEOTIDE SEQUENCE [LARGE SCALE GENOMIC DNA]</scope>
</reference>
<keyword evidence="7 13" id="KW-0378">Hydrolase</keyword>
<dbReference type="EC" id="3.4.22.-" evidence="13"/>
<dbReference type="GO" id="GO:0016485">
    <property type="term" value="P:protein processing"/>
    <property type="evidence" value="ECO:0007669"/>
    <property type="project" value="TreeGrafter"/>
</dbReference>
<comment type="subcellular location">
    <subcellularLocation>
        <location evidence="1 13">Cytoplasm</location>
    </subcellularLocation>
</comment>
<keyword evidence="9 13" id="KW-0653">Protein transport</keyword>
<feature type="domain" description="Peptidase C54 catalytic" evidence="14">
    <location>
        <begin position="163"/>
        <end position="452"/>
    </location>
</feature>
<keyword evidence="10 13" id="KW-0072">Autophagy</keyword>
<gene>
    <name evidence="15" type="primary">ATG4A</name>
</gene>
<dbReference type="PANTHER" id="PTHR22624:SF35">
    <property type="entry name" value="CYSTEINE PROTEASE ATG4A"/>
    <property type="match status" value="1"/>
</dbReference>
<dbReference type="InterPro" id="IPR046792">
    <property type="entry name" value="Peptidase_C54_cat"/>
</dbReference>
<keyword evidence="11" id="KW-0443">Lipid metabolism</keyword>
<dbReference type="GO" id="GO:0034727">
    <property type="term" value="P:piecemeal microautophagy of the nucleus"/>
    <property type="evidence" value="ECO:0007669"/>
    <property type="project" value="TreeGrafter"/>
</dbReference>
<dbReference type="Pfam" id="PF03416">
    <property type="entry name" value="Peptidase_C54"/>
    <property type="match status" value="1"/>
</dbReference>
<comment type="similarity">
    <text evidence="2 13">Belongs to the peptidase C54 family.</text>
</comment>
<dbReference type="PANTHER" id="PTHR22624">
    <property type="entry name" value="CYSTEINE PROTEASE ATG4"/>
    <property type="match status" value="1"/>
</dbReference>